<evidence type="ECO:0000259" key="1">
    <source>
        <dbReference type="Pfam" id="PF00881"/>
    </source>
</evidence>
<dbReference type="EMBL" id="JBHSPX010000008">
    <property type="protein sequence ID" value="MFC6066356.1"/>
    <property type="molecule type" value="Genomic_DNA"/>
</dbReference>
<protein>
    <submittedName>
        <fullName evidence="2">Malonic semialdehyde reductase</fullName>
        <ecNumber evidence="2">1.1.1.298</ecNumber>
    </submittedName>
</protein>
<dbReference type="Proteomes" id="UP001596139">
    <property type="component" value="Unassembled WGS sequence"/>
</dbReference>
<keyword evidence="2" id="KW-0560">Oxidoreductase</keyword>
<comment type="caution">
    <text evidence="2">The sequence shown here is derived from an EMBL/GenBank/DDBJ whole genome shotgun (WGS) entry which is preliminary data.</text>
</comment>
<organism evidence="2 3">
    <name type="scientific">Streptomyces ochraceiscleroticus</name>
    <dbReference type="NCBI Taxonomy" id="47761"/>
    <lineage>
        <taxon>Bacteria</taxon>
        <taxon>Bacillati</taxon>
        <taxon>Actinomycetota</taxon>
        <taxon>Actinomycetes</taxon>
        <taxon>Kitasatosporales</taxon>
        <taxon>Streptomycetaceae</taxon>
        <taxon>Streptomyces</taxon>
    </lineage>
</organism>
<proteinExistence type="predicted"/>
<keyword evidence="3" id="KW-1185">Reference proteome</keyword>
<dbReference type="Gene3D" id="3.40.109.10">
    <property type="entry name" value="NADH Oxidase"/>
    <property type="match status" value="1"/>
</dbReference>
<dbReference type="NCBIfam" id="NF003768">
    <property type="entry name" value="PRK05365.1"/>
    <property type="match status" value="1"/>
</dbReference>
<feature type="domain" description="Nitroreductase" evidence="1">
    <location>
        <begin position="19"/>
        <end position="173"/>
    </location>
</feature>
<accession>A0ABW1MSA8</accession>
<dbReference type="InterPro" id="IPR050461">
    <property type="entry name" value="Nitroreductase_HadB/RutE"/>
</dbReference>
<sequence>MLTPLAADAQNLLFKEAHTAHAFTDEPVTDEQVTAIHELIKNAPTSLNSQPLRAVLVRSDEARARLVERMAPGNQPKVRQAPLVVVLAADLDFHETLSKVAPHVPNARDLFADETMRHDTAVVNASLQIAYFIVGVRAAGLAVGPMAGFDAKAVTEEFFPDGQHRALVVANVGRPGPEAFRPRAPRLTYDEVFRSV</sequence>
<evidence type="ECO:0000313" key="2">
    <source>
        <dbReference type="EMBL" id="MFC6066356.1"/>
    </source>
</evidence>
<dbReference type="EC" id="1.1.1.298" evidence="2"/>
<dbReference type="Pfam" id="PF00881">
    <property type="entry name" value="Nitroreductase"/>
    <property type="match status" value="1"/>
</dbReference>
<reference evidence="3" key="1">
    <citation type="journal article" date="2019" name="Int. J. Syst. Evol. Microbiol.">
        <title>The Global Catalogue of Microorganisms (GCM) 10K type strain sequencing project: providing services to taxonomists for standard genome sequencing and annotation.</title>
        <authorList>
            <consortium name="The Broad Institute Genomics Platform"/>
            <consortium name="The Broad Institute Genome Sequencing Center for Infectious Disease"/>
            <person name="Wu L."/>
            <person name="Ma J."/>
        </authorList>
    </citation>
    <scope>NUCLEOTIDE SEQUENCE [LARGE SCALE GENOMIC DNA]</scope>
    <source>
        <strain evidence="3">CGMCC 1.15180</strain>
    </source>
</reference>
<dbReference type="InterPro" id="IPR000415">
    <property type="entry name" value="Nitroreductase-like"/>
</dbReference>
<dbReference type="SUPFAM" id="SSF55469">
    <property type="entry name" value="FMN-dependent nitroreductase-like"/>
    <property type="match status" value="1"/>
</dbReference>
<name>A0ABW1MSA8_9ACTN</name>
<gene>
    <name evidence="2" type="ORF">ACFP4F_27960</name>
</gene>
<dbReference type="PANTHER" id="PTHR43543:SF1">
    <property type="entry name" value="MALONIC SEMIALDEHYDE REDUCTASE RUTE-RELATED"/>
    <property type="match status" value="1"/>
</dbReference>
<dbReference type="InterPro" id="IPR029479">
    <property type="entry name" value="Nitroreductase"/>
</dbReference>
<dbReference type="PANTHER" id="PTHR43543">
    <property type="entry name" value="MALONIC SEMIALDEHYDE REDUCTASE RUTE-RELATED"/>
    <property type="match status" value="1"/>
</dbReference>
<dbReference type="RefSeq" id="WP_107053963.1">
    <property type="nucleotide sequence ID" value="NZ_JBHSPX010000008.1"/>
</dbReference>
<evidence type="ECO:0000313" key="3">
    <source>
        <dbReference type="Proteomes" id="UP001596139"/>
    </source>
</evidence>
<dbReference type="GO" id="GO:0035527">
    <property type="term" value="F:3-hydroxypropionate dehydrogenase (NADP+) activity"/>
    <property type="evidence" value="ECO:0007669"/>
    <property type="project" value="UniProtKB-EC"/>
</dbReference>